<protein>
    <submittedName>
        <fullName evidence="1">Uncharacterized protein</fullName>
    </submittedName>
</protein>
<reference evidence="1 2" key="1">
    <citation type="submission" date="2021-10" db="EMBL/GenBank/DDBJ databases">
        <title>Anaerobic single-cell dispensing facilitates the cultivation of human gut bacteria.</title>
        <authorList>
            <person name="Afrizal A."/>
        </authorList>
    </citation>
    <scope>NUCLEOTIDE SEQUENCE [LARGE SCALE GENOMIC DNA]</scope>
    <source>
        <strain evidence="1 2">CLA-AA-H276</strain>
    </source>
</reference>
<evidence type="ECO:0000313" key="1">
    <source>
        <dbReference type="EMBL" id="MCC2126793.1"/>
    </source>
</evidence>
<keyword evidence="2" id="KW-1185">Reference proteome</keyword>
<dbReference type="RefSeq" id="WP_308459679.1">
    <property type="nucleotide sequence ID" value="NZ_JAJEPS010000011.1"/>
</dbReference>
<dbReference type="Proteomes" id="UP001198220">
    <property type="component" value="Unassembled WGS sequence"/>
</dbReference>
<accession>A0AAE3A9B3</accession>
<proteinExistence type="predicted"/>
<organism evidence="1 2">
    <name type="scientific">Hominiventricola filiformis</name>
    <dbReference type="NCBI Taxonomy" id="2885352"/>
    <lineage>
        <taxon>Bacteria</taxon>
        <taxon>Bacillati</taxon>
        <taxon>Bacillota</taxon>
        <taxon>Clostridia</taxon>
        <taxon>Lachnospirales</taxon>
        <taxon>Lachnospiraceae</taxon>
        <taxon>Hominiventricola</taxon>
    </lineage>
</organism>
<comment type="caution">
    <text evidence="1">The sequence shown here is derived from an EMBL/GenBank/DDBJ whole genome shotgun (WGS) entry which is preliminary data.</text>
</comment>
<name>A0AAE3A9B3_9FIRM</name>
<gene>
    <name evidence="1" type="ORF">LKD36_11505</name>
</gene>
<evidence type="ECO:0000313" key="2">
    <source>
        <dbReference type="Proteomes" id="UP001198220"/>
    </source>
</evidence>
<dbReference type="EMBL" id="JAJEPS010000011">
    <property type="protein sequence ID" value="MCC2126793.1"/>
    <property type="molecule type" value="Genomic_DNA"/>
</dbReference>
<sequence length="449" mass="52265">MTLIPPELFGVPMIPFGLLSAFVNKKEVRITEFSETGFRFRTAKPCSAPVNIRLAFWQMELSSYQEVSLSVTSFSFEQRYDYFYEYTVLTKDPVYRSAVNALLGWYGSYVNLKLTEDDSELSMALTGYPAEQENIHFETFAAQKQAWFQEPDNLPDFSFLNTNTPELAIELDRPELYTSYLNMNFSDWLSQYWASNHLSWHPLSRLQLTRLYIGNQFCHLLFPKEDVLFALMDKAWADGLAITLSFSYLREFMLKPIQQLLETLNFWCQKHQTTVEIVVNDWAMTDLLTDFPHLHPILGVLINKRRKDPRLSYKKGELSALSENSINADFYRNFLAETCRITRYEEESCGYLPELSEGKHSLHLPFYQTNTSQYCPLYARCKRGSRGAQTLPKDCPHWCREYAFLYPAHLHMLGRYNSLFALDTGILRSPELLGGWLREGVDRLVVNLL</sequence>
<dbReference type="AlphaFoldDB" id="A0AAE3A9B3"/>